<evidence type="ECO:0000313" key="12">
    <source>
        <dbReference type="Proteomes" id="UP000593571"/>
    </source>
</evidence>
<keyword evidence="6" id="KW-0325">Glycoprotein</keyword>
<dbReference type="Gene3D" id="3.10.250.10">
    <property type="entry name" value="SRCR-like domain"/>
    <property type="match status" value="3"/>
</dbReference>
<dbReference type="PROSITE" id="PS50287">
    <property type="entry name" value="SRCR_2"/>
    <property type="match status" value="3"/>
</dbReference>
<evidence type="ECO:0000313" key="11">
    <source>
        <dbReference type="EMBL" id="KAF6402178.1"/>
    </source>
</evidence>
<dbReference type="PROSITE" id="PS00134">
    <property type="entry name" value="TRYPSIN_HIS"/>
    <property type="match status" value="1"/>
</dbReference>
<dbReference type="PROSITE" id="PS00420">
    <property type="entry name" value="SRCR_1"/>
    <property type="match status" value="3"/>
</dbReference>
<reference evidence="11 12" key="1">
    <citation type="journal article" date="2020" name="Nature">
        <title>Six reference-quality genomes reveal evolution of bat adaptations.</title>
        <authorList>
            <person name="Jebb D."/>
            <person name="Huang Z."/>
            <person name="Pippel M."/>
            <person name="Hughes G.M."/>
            <person name="Lavrichenko K."/>
            <person name="Devanna P."/>
            <person name="Winkler S."/>
            <person name="Jermiin L.S."/>
            <person name="Skirmuntt E.C."/>
            <person name="Katzourakis A."/>
            <person name="Burkitt-Gray L."/>
            <person name="Ray D.A."/>
            <person name="Sullivan K.A.M."/>
            <person name="Roscito J.G."/>
            <person name="Kirilenko B.M."/>
            <person name="Davalos L.M."/>
            <person name="Corthals A.P."/>
            <person name="Power M.L."/>
            <person name="Jones G."/>
            <person name="Ransome R.D."/>
            <person name="Dechmann D.K.N."/>
            <person name="Locatelli A.G."/>
            <person name="Puechmaille S.J."/>
            <person name="Fedrigo O."/>
            <person name="Jarvis E.D."/>
            <person name="Hiller M."/>
            <person name="Vernes S.C."/>
            <person name="Myers E.W."/>
            <person name="Teeling E.C."/>
        </authorList>
    </citation>
    <scope>NUCLEOTIDE SEQUENCE [LARGE SCALE GENOMIC DNA]</scope>
    <source>
        <strain evidence="11">MRouAeg1</strain>
        <tissue evidence="11">Muscle</tissue>
    </source>
</reference>
<feature type="domain" description="SRCR" evidence="10">
    <location>
        <begin position="125"/>
        <end position="224"/>
    </location>
</feature>
<dbReference type="InterPro" id="IPR001254">
    <property type="entry name" value="Trypsin_dom"/>
</dbReference>
<dbReference type="SMART" id="SM00020">
    <property type="entry name" value="Tryp_SPc"/>
    <property type="match status" value="1"/>
</dbReference>
<feature type="domain" description="SRCR" evidence="10">
    <location>
        <begin position="18"/>
        <end position="118"/>
    </location>
</feature>
<dbReference type="PANTHER" id="PTHR19331">
    <property type="entry name" value="SCAVENGER RECEPTOR DOMAIN-CONTAINING"/>
    <property type="match status" value="1"/>
</dbReference>
<dbReference type="CDD" id="cd00190">
    <property type="entry name" value="Tryp_SPc"/>
    <property type="match status" value="1"/>
</dbReference>
<keyword evidence="8" id="KW-0720">Serine protease</keyword>
<keyword evidence="8 11" id="KW-0645">Protease</keyword>
<dbReference type="AlphaFoldDB" id="A0A7J8BTV4"/>
<feature type="disulfide bond" evidence="7">
    <location>
        <begin position="193"/>
        <end position="203"/>
    </location>
</feature>
<dbReference type="PANTHER" id="PTHR19331:SF22">
    <property type="entry name" value="DELETED IN MALIGNANT BRAIN TUMORS 1 PROTEIN"/>
    <property type="match status" value="1"/>
</dbReference>
<dbReference type="PROSITE" id="PS50240">
    <property type="entry name" value="TRYPSIN_DOM"/>
    <property type="match status" value="1"/>
</dbReference>
<keyword evidence="2" id="KW-0964">Secreted</keyword>
<gene>
    <name evidence="11" type="ORF">HJG63_015993</name>
</gene>
<comment type="subcellular location">
    <subcellularLocation>
        <location evidence="1">Secreted</location>
    </subcellularLocation>
</comment>
<dbReference type="Pfam" id="PF00530">
    <property type="entry name" value="SRCR"/>
    <property type="match status" value="3"/>
</dbReference>
<dbReference type="SUPFAM" id="SSF50494">
    <property type="entry name" value="Trypsin-like serine proteases"/>
    <property type="match status" value="1"/>
</dbReference>
<dbReference type="SMART" id="SM00202">
    <property type="entry name" value="SR"/>
    <property type="match status" value="3"/>
</dbReference>
<evidence type="ECO:0000256" key="3">
    <source>
        <dbReference type="ARBA" id="ARBA00022729"/>
    </source>
</evidence>
<evidence type="ECO:0000256" key="7">
    <source>
        <dbReference type="PROSITE-ProRule" id="PRU00196"/>
    </source>
</evidence>
<feature type="disulfide bond" evidence="7">
    <location>
        <begin position="87"/>
        <end position="97"/>
    </location>
</feature>
<feature type="disulfide bond" evidence="7">
    <location>
        <begin position="276"/>
        <end position="337"/>
    </location>
</feature>
<feature type="domain" description="Peptidase S1" evidence="9">
    <location>
        <begin position="369"/>
        <end position="611"/>
    </location>
</feature>
<dbReference type="InterPro" id="IPR036772">
    <property type="entry name" value="SRCR-like_dom_sf"/>
</dbReference>
<comment type="caution">
    <text evidence="7">Lacks conserved residue(s) required for the propagation of feature annotation.</text>
</comment>
<dbReference type="FunFam" id="2.40.10.10:FF:000053">
    <property type="entry name" value="Neurotrypsin"/>
    <property type="match status" value="1"/>
</dbReference>
<dbReference type="InterPro" id="IPR001314">
    <property type="entry name" value="Peptidase_S1A"/>
</dbReference>
<protein>
    <submittedName>
        <fullName evidence="11">Serine protease 12</fullName>
    </submittedName>
</protein>
<evidence type="ECO:0000256" key="1">
    <source>
        <dbReference type="ARBA" id="ARBA00004613"/>
    </source>
</evidence>
<proteinExistence type="predicted"/>
<feature type="disulfide bond" evidence="7">
    <location>
        <begin position="263"/>
        <end position="327"/>
    </location>
</feature>
<dbReference type="InterPro" id="IPR033116">
    <property type="entry name" value="TRYPSIN_SER"/>
</dbReference>
<dbReference type="EMBL" id="JACASE010000016">
    <property type="protein sequence ID" value="KAF6402178.1"/>
    <property type="molecule type" value="Genomic_DNA"/>
</dbReference>
<keyword evidence="12" id="KW-1185">Reference proteome</keyword>
<comment type="caution">
    <text evidence="11">The sequence shown here is derived from an EMBL/GenBank/DDBJ whole genome shotgun (WGS) entry which is preliminary data.</text>
</comment>
<evidence type="ECO:0000256" key="8">
    <source>
        <dbReference type="RuleBase" id="RU363034"/>
    </source>
</evidence>
<dbReference type="Gene3D" id="2.40.10.10">
    <property type="entry name" value="Trypsin-like serine proteases"/>
    <property type="match status" value="1"/>
</dbReference>
<keyword evidence="3" id="KW-0732">Signal</keyword>
<name>A0A7J8BTV4_ROUAE</name>
<accession>A0A7J8BTV4</accession>
<dbReference type="GO" id="GO:0016020">
    <property type="term" value="C:membrane"/>
    <property type="evidence" value="ECO:0007669"/>
    <property type="project" value="InterPro"/>
</dbReference>
<evidence type="ECO:0000259" key="10">
    <source>
        <dbReference type="PROSITE" id="PS50287"/>
    </source>
</evidence>
<feature type="disulfide bond" evidence="7">
    <location>
        <begin position="307"/>
        <end position="317"/>
    </location>
</feature>
<keyword evidence="4" id="KW-0677">Repeat</keyword>
<keyword evidence="8" id="KW-0378">Hydrolase</keyword>
<feature type="disulfide bond" evidence="7">
    <location>
        <begin position="43"/>
        <end position="107"/>
    </location>
</feature>
<feature type="disulfide bond" evidence="7">
    <location>
        <begin position="56"/>
        <end position="117"/>
    </location>
</feature>
<dbReference type="InterPro" id="IPR009003">
    <property type="entry name" value="Peptidase_S1_PA"/>
</dbReference>
<dbReference type="SUPFAM" id="SSF56487">
    <property type="entry name" value="SRCR-like"/>
    <property type="match status" value="3"/>
</dbReference>
<dbReference type="GO" id="GO:0006508">
    <property type="term" value="P:proteolysis"/>
    <property type="evidence" value="ECO:0007669"/>
    <property type="project" value="UniProtKB-KW"/>
</dbReference>
<dbReference type="PRINTS" id="PR00722">
    <property type="entry name" value="CHYMOTRYPSIN"/>
</dbReference>
<dbReference type="FunFam" id="3.10.250.10:FF:000005">
    <property type="entry name" value="Neurotrypsin isoform A"/>
    <property type="match status" value="2"/>
</dbReference>
<dbReference type="PRINTS" id="PR00258">
    <property type="entry name" value="SPERACTRCPTR"/>
</dbReference>
<dbReference type="FunFam" id="3.10.250.10:FF:000006">
    <property type="entry name" value="neurotrypsin isoform X2"/>
    <property type="match status" value="1"/>
</dbReference>
<dbReference type="PROSITE" id="PS00135">
    <property type="entry name" value="TRYPSIN_SER"/>
    <property type="match status" value="1"/>
</dbReference>
<sequence>MAAAVTCSLSHGPASPVLRLAGGSSVHEGRVELYHAGQWGTVCDDQWDDADAEVVCRQLGLSGVARAWSRARFGEGSGPVVLDEVRCTGNELAIEQCPKSAWGEHNCEHKEDAGVSCTPLTDGVLRLAGGKDSHEGRLEVYYRGQWGTVCDDGWTELNTNVVCRQLGFKHGRRSAVHPFKEHAGPVWLDDVSCSGKESGLLQCSRRPWGAHDCSHREDVALACYLGGEGHRPTLGFPIRLVDGENKKEGRVEVFIKGQWGTVCDDGWTDKDAAVTCRQLGYKGPARARPMAYFGEGTGPIHVDNVRCTGTERSLADCVKQELGRHNCRHSEDAGVICDYFGKKASGNSSAESLAAVCGVRSLRQRQKRIVGGKNSLRGGWPWQAALRLRSSRGDGRLLCGATLLSSCWVLTAAHCFKRFGTGPQSYAVRVGDHHTLVPEEFEEELGVQQIVVHPEYRMDSSDCDIALVRLRGHGQCASLGSRVLPACLPLPRERPRRTASTCYVTGWGDTGRAYSRTLQQAAIPLLPKRFCEKRYKGRFTGRMLCAGSLHEHRRVDSCQGDSGGPLVCERPGGTWAVYGVTSWGYGCGAKDSPGVYTKVSAFVPWIKNVTKL</sequence>
<dbReference type="Proteomes" id="UP000593571">
    <property type="component" value="Unassembled WGS sequence"/>
</dbReference>
<feature type="domain" description="SRCR" evidence="10">
    <location>
        <begin position="238"/>
        <end position="338"/>
    </location>
</feature>
<dbReference type="InterPro" id="IPR043504">
    <property type="entry name" value="Peptidase_S1_PA_chymotrypsin"/>
</dbReference>
<evidence type="ECO:0000256" key="5">
    <source>
        <dbReference type="ARBA" id="ARBA00023157"/>
    </source>
</evidence>
<organism evidence="11 12">
    <name type="scientific">Rousettus aegyptiacus</name>
    <name type="common">Egyptian fruit bat</name>
    <name type="synonym">Pteropus aegyptiacus</name>
    <dbReference type="NCBI Taxonomy" id="9407"/>
    <lineage>
        <taxon>Eukaryota</taxon>
        <taxon>Metazoa</taxon>
        <taxon>Chordata</taxon>
        <taxon>Craniata</taxon>
        <taxon>Vertebrata</taxon>
        <taxon>Euteleostomi</taxon>
        <taxon>Mammalia</taxon>
        <taxon>Eutheria</taxon>
        <taxon>Laurasiatheria</taxon>
        <taxon>Chiroptera</taxon>
        <taxon>Yinpterochiroptera</taxon>
        <taxon>Pteropodoidea</taxon>
        <taxon>Pteropodidae</taxon>
        <taxon>Rousettinae</taxon>
        <taxon>Rousettus</taxon>
    </lineage>
</organism>
<evidence type="ECO:0000259" key="9">
    <source>
        <dbReference type="PROSITE" id="PS50240"/>
    </source>
</evidence>
<dbReference type="GO" id="GO:0005576">
    <property type="term" value="C:extracellular region"/>
    <property type="evidence" value="ECO:0007669"/>
    <property type="project" value="UniProtKB-SubCell"/>
</dbReference>
<dbReference type="InterPro" id="IPR018114">
    <property type="entry name" value="TRYPSIN_HIS"/>
</dbReference>
<keyword evidence="5 7" id="KW-1015">Disulfide bond</keyword>
<evidence type="ECO:0000256" key="2">
    <source>
        <dbReference type="ARBA" id="ARBA00022525"/>
    </source>
</evidence>
<dbReference type="Pfam" id="PF00089">
    <property type="entry name" value="Trypsin"/>
    <property type="match status" value="1"/>
</dbReference>
<dbReference type="GO" id="GO:0004252">
    <property type="term" value="F:serine-type endopeptidase activity"/>
    <property type="evidence" value="ECO:0007669"/>
    <property type="project" value="InterPro"/>
</dbReference>
<evidence type="ECO:0000256" key="6">
    <source>
        <dbReference type="ARBA" id="ARBA00023180"/>
    </source>
</evidence>
<evidence type="ECO:0000256" key="4">
    <source>
        <dbReference type="ARBA" id="ARBA00022737"/>
    </source>
</evidence>
<dbReference type="InterPro" id="IPR001190">
    <property type="entry name" value="SRCR"/>
</dbReference>